<evidence type="ECO:0000259" key="2">
    <source>
        <dbReference type="Pfam" id="PF13968"/>
    </source>
</evidence>
<keyword evidence="1" id="KW-1133">Transmembrane helix</keyword>
<protein>
    <recommendedName>
        <fullName evidence="2">DUF4220 domain-containing protein</fullName>
    </recommendedName>
</protein>
<reference evidence="3 4" key="1">
    <citation type="submission" date="2019-06" db="EMBL/GenBank/DDBJ databases">
        <title>A chromosomal-level reference genome of Carpinus fangiana (Coryloideae, Betulaceae).</title>
        <authorList>
            <person name="Yang X."/>
            <person name="Wang Z."/>
            <person name="Zhang L."/>
            <person name="Hao G."/>
            <person name="Liu J."/>
            <person name="Yang Y."/>
        </authorList>
    </citation>
    <scope>NUCLEOTIDE SEQUENCE [LARGE SCALE GENOMIC DNA]</scope>
    <source>
        <strain evidence="3">Cfa_2016G</strain>
        <tissue evidence="3">Leaf</tissue>
    </source>
</reference>
<organism evidence="3 4">
    <name type="scientific">Carpinus fangiana</name>
    <dbReference type="NCBI Taxonomy" id="176857"/>
    <lineage>
        <taxon>Eukaryota</taxon>
        <taxon>Viridiplantae</taxon>
        <taxon>Streptophyta</taxon>
        <taxon>Embryophyta</taxon>
        <taxon>Tracheophyta</taxon>
        <taxon>Spermatophyta</taxon>
        <taxon>Magnoliopsida</taxon>
        <taxon>eudicotyledons</taxon>
        <taxon>Gunneridae</taxon>
        <taxon>Pentapetalae</taxon>
        <taxon>rosids</taxon>
        <taxon>fabids</taxon>
        <taxon>Fagales</taxon>
        <taxon>Betulaceae</taxon>
        <taxon>Carpinus</taxon>
    </lineage>
</organism>
<dbReference type="Pfam" id="PF13968">
    <property type="entry name" value="DUF4220"/>
    <property type="match status" value="1"/>
</dbReference>
<dbReference type="OrthoDB" id="1689146at2759"/>
<dbReference type="PANTHER" id="PTHR31325">
    <property type="entry name" value="OS01G0798800 PROTEIN-RELATED"/>
    <property type="match status" value="1"/>
</dbReference>
<sequence length="615" mass="70897">MSNSIKKLYDEWSIQGFVLFSLSLQIILILFAPIRKRTGNVMVISLIWLAYLLADWAAIFALGLISSRQKYTQKFDDHADILVFWAPFLLLHLGGPDTVVTAIIVFGQSLPSNKLWVPSVLLFVAGTIKYGERTCALFQANLNTFRKSMLKAPEPVPDYADFMEAYSAIEKANRQPMIHIQPEGTRRICHQPNLDAIGEVRLAYHFFEMFKGLNVDHIFNIHEHQESRDFFGQRTAEVVLKVVAVELNFFFTVLYTKAVVIRSIFGYFASLDTIALFMLAFSDWTAAVASSQHVPTIPSTIASINRNKRWKGINRFFLPLFRCFLPLLRYFLHLKKINWGEDIESMNCLGRARRILFRRKAMWFFIFHELKNYSDFASYSGNAEKIRSTRGYWVLQNVDRNIIGIERSKFKHYIADVDYDESLMLWHIATELCYHTERHDEDTTNHREFCKILSDYMLYLLVMQPTMMSAVAGIGQRRFRDTCAEAKRFFYKKVDLGQDQDEEHKQACTRILEVNTNVEPAVVKGDRSKSVLFDACILAKELGKLEGQKRWGLMSNVWVELFSHAASHCKANAHVAQLSKGGELITLVWLLMAHLGIGVHFQYTDFACTAQRTFC</sequence>
<feature type="transmembrane region" description="Helical" evidence="1">
    <location>
        <begin position="41"/>
        <end position="65"/>
    </location>
</feature>
<proteinExistence type="predicted"/>
<dbReference type="InterPro" id="IPR007658">
    <property type="entry name" value="DUF594"/>
</dbReference>
<keyword evidence="1" id="KW-0472">Membrane</keyword>
<feature type="transmembrane region" description="Helical" evidence="1">
    <location>
        <begin position="264"/>
        <end position="281"/>
    </location>
</feature>
<feature type="domain" description="DUF4220" evidence="2">
    <location>
        <begin position="99"/>
        <end position="269"/>
    </location>
</feature>
<accession>A0A5N6Q8M3</accession>
<dbReference type="Proteomes" id="UP000327013">
    <property type="component" value="Chromosome 1"/>
</dbReference>
<evidence type="ECO:0000313" key="3">
    <source>
        <dbReference type="EMBL" id="KAE7995577.1"/>
    </source>
</evidence>
<dbReference type="InterPro" id="IPR025315">
    <property type="entry name" value="DUF4220"/>
</dbReference>
<dbReference type="EMBL" id="CM017321">
    <property type="protein sequence ID" value="KAE7995577.1"/>
    <property type="molecule type" value="Genomic_DNA"/>
</dbReference>
<evidence type="ECO:0000313" key="4">
    <source>
        <dbReference type="Proteomes" id="UP000327013"/>
    </source>
</evidence>
<feature type="transmembrane region" description="Helical" evidence="1">
    <location>
        <begin position="85"/>
        <end position="106"/>
    </location>
</feature>
<keyword evidence="1" id="KW-0812">Transmembrane</keyword>
<evidence type="ECO:0000256" key="1">
    <source>
        <dbReference type="SAM" id="Phobius"/>
    </source>
</evidence>
<dbReference type="Pfam" id="PF04578">
    <property type="entry name" value="DUF594"/>
    <property type="match status" value="1"/>
</dbReference>
<keyword evidence="4" id="KW-1185">Reference proteome</keyword>
<dbReference type="AlphaFoldDB" id="A0A5N6Q8M3"/>
<gene>
    <name evidence="3" type="ORF">FH972_000357</name>
</gene>
<feature type="transmembrane region" description="Helical" evidence="1">
    <location>
        <begin position="12"/>
        <end position="34"/>
    </location>
</feature>
<name>A0A5N6Q8M3_9ROSI</name>